<sequence length="282" mass="30105">MNHVRLATLFVGVMVLLAGCTGGDPVSEGGATDADGSASDDGASDGAGDGSAAESGLDVTESERLLADAGSFTAEWSFAVTESDGTESAVTSTYLVDLEKNRSVERLSTVGPDSRMDFETFYADGTTYTRYGDGEEEFYQVVDGADDTFESALARGSFGYESVEDAEFVGQETFDGVTVDRYEYTDPHLWRQYGASAFGSDENVTVTDFTVVVLVDGDGLARKTQWTLTGETDDGEPVSAKWHYALTGVGATTVDDPEWLDAARSRQSERDSARIELPARAP</sequence>
<keyword evidence="3" id="KW-1185">Reference proteome</keyword>
<dbReference type="Pfam" id="PF24381">
    <property type="entry name" value="DUF7537"/>
    <property type="match status" value="1"/>
</dbReference>
<evidence type="ECO:0000256" key="1">
    <source>
        <dbReference type="SAM" id="MobiDB-lite"/>
    </source>
</evidence>
<dbReference type="PROSITE" id="PS51257">
    <property type="entry name" value="PROKAR_LIPOPROTEIN"/>
    <property type="match status" value="1"/>
</dbReference>
<comment type="caution">
    <text evidence="2">The sequence shown here is derived from an EMBL/GenBank/DDBJ whole genome shotgun (WGS) entry which is preliminary data.</text>
</comment>
<accession>A0A8J8C7X0</accession>
<dbReference type="Gene3D" id="2.50.20.20">
    <property type="match status" value="1"/>
</dbReference>
<name>A0A8J8C7X0_9EURY</name>
<evidence type="ECO:0000313" key="3">
    <source>
        <dbReference type="Proteomes" id="UP000766550"/>
    </source>
</evidence>
<feature type="compositionally biased region" description="Basic and acidic residues" evidence="1">
    <location>
        <begin position="263"/>
        <end position="274"/>
    </location>
</feature>
<dbReference type="RefSeq" id="WP_162317063.1">
    <property type="nucleotide sequence ID" value="NZ_JAHQXF010000001.1"/>
</dbReference>
<evidence type="ECO:0008006" key="4">
    <source>
        <dbReference type="Google" id="ProtNLM"/>
    </source>
</evidence>
<dbReference type="Proteomes" id="UP000766550">
    <property type="component" value="Unassembled WGS sequence"/>
</dbReference>
<proteinExistence type="predicted"/>
<reference evidence="2 3" key="1">
    <citation type="submission" date="2021-06" db="EMBL/GenBank/DDBJ databases">
        <title>New haloarchaea isolates fom saline soil.</title>
        <authorList>
            <person name="Duran-Viseras A."/>
            <person name="Sanchez-Porro C.S."/>
            <person name="Ventosa A."/>
        </authorList>
    </citation>
    <scope>NUCLEOTIDE SEQUENCE [LARGE SCALE GENOMIC DNA]</scope>
    <source>
        <strain evidence="2 3">JCM 183640</strain>
    </source>
</reference>
<evidence type="ECO:0000313" key="2">
    <source>
        <dbReference type="EMBL" id="MBV0923980.1"/>
    </source>
</evidence>
<dbReference type="InterPro" id="IPR055959">
    <property type="entry name" value="DUF7537"/>
</dbReference>
<feature type="compositionally biased region" description="Low complexity" evidence="1">
    <location>
        <begin position="28"/>
        <end position="56"/>
    </location>
</feature>
<organism evidence="2 3">
    <name type="scientific">Haloarcula limicola</name>
    <dbReference type="NCBI Taxonomy" id="1429915"/>
    <lineage>
        <taxon>Archaea</taxon>
        <taxon>Methanobacteriati</taxon>
        <taxon>Methanobacteriota</taxon>
        <taxon>Stenosarchaea group</taxon>
        <taxon>Halobacteria</taxon>
        <taxon>Halobacteriales</taxon>
        <taxon>Haloarculaceae</taxon>
        <taxon>Haloarcula</taxon>
    </lineage>
</organism>
<protein>
    <recommendedName>
        <fullName evidence="4">Lipoprotein</fullName>
    </recommendedName>
</protein>
<gene>
    <name evidence="2" type="ORF">KTS45_07160</name>
</gene>
<feature type="region of interest" description="Disordered" evidence="1">
    <location>
        <begin position="263"/>
        <end position="282"/>
    </location>
</feature>
<dbReference type="EMBL" id="JAHQXF010000001">
    <property type="protein sequence ID" value="MBV0923980.1"/>
    <property type="molecule type" value="Genomic_DNA"/>
</dbReference>
<dbReference type="OrthoDB" id="237998at2157"/>
<feature type="region of interest" description="Disordered" evidence="1">
    <location>
        <begin position="28"/>
        <end position="57"/>
    </location>
</feature>
<dbReference type="AlphaFoldDB" id="A0A8J8C7X0"/>